<dbReference type="PANTHER" id="PTHR36505:SF1">
    <property type="entry name" value="BLR1072 PROTEIN"/>
    <property type="match status" value="1"/>
</dbReference>
<dbReference type="Pfam" id="PF05239">
    <property type="entry name" value="PRC"/>
    <property type="match status" value="1"/>
</dbReference>
<dbReference type="InterPro" id="IPR027275">
    <property type="entry name" value="PRC-brl_dom"/>
</dbReference>
<dbReference type="PANTHER" id="PTHR36505">
    <property type="entry name" value="BLR1072 PROTEIN"/>
    <property type="match status" value="1"/>
</dbReference>
<dbReference type="Proteomes" id="UP000503251">
    <property type="component" value="Chromosome"/>
</dbReference>
<protein>
    <submittedName>
        <fullName evidence="3">PRC-barrel domain containing protein</fullName>
    </submittedName>
</protein>
<gene>
    <name evidence="3" type="ORF">E8L03_03620</name>
</gene>
<organism evidence="3 4">
    <name type="scientific">Oceanidesulfovibrio marinus</name>
    <dbReference type="NCBI Taxonomy" id="370038"/>
    <lineage>
        <taxon>Bacteria</taxon>
        <taxon>Pseudomonadati</taxon>
        <taxon>Thermodesulfobacteriota</taxon>
        <taxon>Desulfovibrionia</taxon>
        <taxon>Desulfovibrionales</taxon>
        <taxon>Desulfovibrionaceae</taxon>
        <taxon>Oceanidesulfovibrio</taxon>
    </lineage>
</organism>
<keyword evidence="4" id="KW-1185">Reference proteome</keyword>
<feature type="chain" id="PRO_5047545541" evidence="1">
    <location>
        <begin position="25"/>
        <end position="319"/>
    </location>
</feature>
<accession>A0ABX6NBU9</accession>
<evidence type="ECO:0000256" key="1">
    <source>
        <dbReference type="SAM" id="SignalP"/>
    </source>
</evidence>
<evidence type="ECO:0000313" key="4">
    <source>
        <dbReference type="Proteomes" id="UP000503251"/>
    </source>
</evidence>
<name>A0ABX6NBU9_9BACT</name>
<evidence type="ECO:0000259" key="2">
    <source>
        <dbReference type="Pfam" id="PF05239"/>
    </source>
</evidence>
<dbReference type="InterPro" id="IPR011033">
    <property type="entry name" value="PRC_barrel-like_sf"/>
</dbReference>
<reference evidence="3 4" key="1">
    <citation type="submission" date="2019-04" db="EMBL/GenBank/DDBJ databases">
        <title>Isolation and culture of sulfate reducing bacteria from the cold seep of the South China Sea.</title>
        <authorList>
            <person name="Sun C."/>
            <person name="Liu R."/>
        </authorList>
    </citation>
    <scope>NUCLEOTIDE SEQUENCE [LARGE SCALE GENOMIC DNA]</scope>
    <source>
        <strain evidence="3 4">CS1</strain>
    </source>
</reference>
<feature type="domain" description="PRC-barrel" evidence="2">
    <location>
        <begin position="210"/>
        <end position="283"/>
    </location>
</feature>
<feature type="signal peptide" evidence="1">
    <location>
        <begin position="1"/>
        <end position="24"/>
    </location>
</feature>
<sequence>MRRSSTIFCLAASLLLILCGIAFAQGNSKQQDVKQQKSSAMKQQNNDVVQKLGDNKFFAENLIPMDRLTGQEVDFQGEKDIEVSDLLVDPVTGNILFVVVSSDSVLGLGGDQYVLPFDSLKIHAQSRQLAINDKSITLDDNTAYAPKRNGRWGSEEVATYCATAGKKNLMKESRNKLEEMQQMVANAIDKVTDTGSKKTEAMGLECLVESNRLYNREVYGADNNVIGELSGFLVDLDEAKIKLAILDHGALWGLMGSQYLIPWQALGIDQQGKRIVLDVNEDNLDKFSKADELDWNGSILPKAKARDIYTNYEIDYTAG</sequence>
<evidence type="ECO:0000313" key="3">
    <source>
        <dbReference type="EMBL" id="QJT08069.1"/>
    </source>
</evidence>
<dbReference type="SUPFAM" id="SSF50346">
    <property type="entry name" value="PRC-barrel domain"/>
    <property type="match status" value="2"/>
</dbReference>
<dbReference type="Gene3D" id="2.30.30.240">
    <property type="entry name" value="PRC-barrel domain"/>
    <property type="match status" value="2"/>
</dbReference>
<keyword evidence="1" id="KW-0732">Signal</keyword>
<dbReference type="EMBL" id="CP039543">
    <property type="protein sequence ID" value="QJT08069.1"/>
    <property type="molecule type" value="Genomic_DNA"/>
</dbReference>
<proteinExistence type="predicted"/>